<evidence type="ECO:0000313" key="6">
    <source>
        <dbReference type="Proteomes" id="UP000006976"/>
    </source>
</evidence>
<organism evidence="5 8">
    <name type="scientific">Bacillus mycoides</name>
    <dbReference type="NCBI Taxonomy" id="1405"/>
    <lineage>
        <taxon>Bacteria</taxon>
        <taxon>Bacillati</taxon>
        <taxon>Bacillota</taxon>
        <taxon>Bacilli</taxon>
        <taxon>Bacillales</taxon>
        <taxon>Bacillaceae</taxon>
        <taxon>Bacillus</taxon>
        <taxon>Bacillus cereus group</taxon>
    </lineage>
</organism>
<dbReference type="Proteomes" id="UP000192932">
    <property type="component" value="Chromosome"/>
</dbReference>
<evidence type="ECO:0000313" key="9">
    <source>
        <dbReference type="Proteomes" id="UP000192932"/>
    </source>
</evidence>
<sequence length="123" mass="14850">MRKQDGFAMPGTIIFLILFISFLMYETNMLLSDKKFYSEIEQSFFMEELVDRAISDIKRELQQKEKEDVFLFQYERGEVSGKYVFENDVIIISLQCVTKQRVFYTVSFRYREKDNKIFDWVEG</sequence>
<dbReference type="RefSeq" id="WP_002167676.1">
    <property type="nucleotide sequence ID" value="NZ_CAKJWQ010000011.1"/>
</dbReference>
<name>A0A0D6SNX4_BACMY</name>
<accession>J8IX84</accession>
<dbReference type="Proteomes" id="UP000190696">
    <property type="component" value="Unassembled WGS sequence"/>
</dbReference>
<gene>
    <name evidence="4" type="ORF">AWW70_08610</name>
    <name evidence="2" type="ORF">B7492_22450</name>
    <name evidence="5" type="ORF">BW900_03070</name>
    <name evidence="3" type="ORF">III_01245</name>
</gene>
<evidence type="ECO:0000313" key="4">
    <source>
        <dbReference type="EMBL" id="KWU65755.1"/>
    </source>
</evidence>
<accession>A0A1S9TG70</accession>
<dbReference type="InterPro" id="IPR020372">
    <property type="entry name" value="Competence_ComGG"/>
</dbReference>
<keyword evidence="1" id="KW-0812">Transmembrane</keyword>
<evidence type="ECO:0000313" key="3">
    <source>
        <dbReference type="EMBL" id="EJR43170.1"/>
    </source>
</evidence>
<dbReference type="EMBL" id="MUAI01000001">
    <property type="protein sequence ID" value="OOR08932.1"/>
    <property type="molecule type" value="Genomic_DNA"/>
</dbReference>
<evidence type="ECO:0000313" key="2">
    <source>
        <dbReference type="EMBL" id="ARJ23790.1"/>
    </source>
</evidence>
<reference evidence="2 9" key="4">
    <citation type="submission" date="2017-04" db="EMBL/GenBank/DDBJ databases">
        <title>The Characteristic of a Fine Plant Growth-Promoting Rhizobacteria Bacillus mycoides Gnyt1 and its Whole Genome Sequencing Analysis.</title>
        <authorList>
            <person name="Li J.H."/>
            <person name="Yao T."/>
        </authorList>
    </citation>
    <scope>NUCLEOTIDE SEQUENCE [LARGE SCALE GENOMIC DNA]</scope>
    <source>
        <strain evidence="2 9">Gnyt1</strain>
    </source>
</reference>
<keyword evidence="1" id="KW-0472">Membrane</keyword>
<feature type="transmembrane region" description="Helical" evidence="1">
    <location>
        <begin position="6"/>
        <end position="25"/>
    </location>
</feature>
<accession>A0A0D6SNX4</accession>
<evidence type="ECO:0000313" key="7">
    <source>
        <dbReference type="Proteomes" id="UP000065797"/>
    </source>
</evidence>
<dbReference type="AlphaFoldDB" id="A0A0D6SNX4"/>
<proteinExistence type="predicted"/>
<dbReference type="Proteomes" id="UP000006976">
    <property type="component" value="Unassembled WGS sequence"/>
</dbReference>
<dbReference type="EMBL" id="CP020743">
    <property type="protein sequence ID" value="ARJ23790.1"/>
    <property type="molecule type" value="Genomic_DNA"/>
</dbReference>
<reference evidence="4 7" key="2">
    <citation type="submission" date="2016-01" db="EMBL/GenBank/DDBJ databases">
        <authorList>
            <person name="McClelland M."/>
            <person name="Jain A."/>
            <person name="Saraogi P."/>
            <person name="Mendelson R."/>
            <person name="Westerman R."/>
            <person name="SanMiguel P."/>
            <person name="Csonka L."/>
        </authorList>
    </citation>
    <scope>NUCLEOTIDE SEQUENCE [LARGE SCALE GENOMIC DNA]</scope>
    <source>
        <strain evidence="4 7">PE8-15</strain>
    </source>
</reference>
<dbReference type="EMBL" id="LRPH01000034">
    <property type="protein sequence ID" value="KWU65755.1"/>
    <property type="molecule type" value="Genomic_DNA"/>
</dbReference>
<dbReference type="PATRIC" id="fig|1405.14.peg.442"/>
<dbReference type="OMA" id="DQHIVKW"/>
<dbReference type="Proteomes" id="UP000065797">
    <property type="component" value="Unassembled WGS sequence"/>
</dbReference>
<dbReference type="Pfam" id="PF14173">
    <property type="entry name" value="ComGG"/>
    <property type="match status" value="1"/>
</dbReference>
<keyword evidence="1" id="KW-1133">Transmembrane helix</keyword>
<reference evidence="5 8" key="3">
    <citation type="submission" date="2017-01" db="EMBL/GenBank/DDBJ databases">
        <title>Bacillus cereus isolates.</title>
        <authorList>
            <person name="Beno S.M."/>
        </authorList>
    </citation>
    <scope>NUCLEOTIDE SEQUENCE [LARGE SCALE GENOMIC DNA]</scope>
    <source>
        <strain evidence="5 8">FSL W7-1108</strain>
    </source>
</reference>
<dbReference type="EMBL" id="AHEV01000009">
    <property type="protein sequence ID" value="EJR43170.1"/>
    <property type="molecule type" value="Genomic_DNA"/>
</dbReference>
<evidence type="ECO:0000313" key="8">
    <source>
        <dbReference type="Proteomes" id="UP000190696"/>
    </source>
</evidence>
<evidence type="ECO:0000313" key="5">
    <source>
        <dbReference type="EMBL" id="OOR08932.1"/>
    </source>
</evidence>
<evidence type="ECO:0000256" key="1">
    <source>
        <dbReference type="SAM" id="Phobius"/>
    </source>
</evidence>
<protein>
    <submittedName>
        <fullName evidence="5">Competence protein ComG</fullName>
    </submittedName>
</protein>
<reference evidence="3 6" key="1">
    <citation type="submission" date="2012-04" db="EMBL/GenBank/DDBJ databases">
        <title>The Genome Sequence of Bacillus cereus VD078.</title>
        <authorList>
            <consortium name="The Broad Institute Genome Sequencing Platform"/>
            <consortium name="The Broad Institute Genome Sequencing Center for Infectious Disease"/>
            <person name="Feldgarden M."/>
            <person name="Van der Auwera G.A."/>
            <person name="Mahillon J."/>
            <person name="Duprez V."/>
            <person name="Timmery S."/>
            <person name="Mattelet C."/>
            <person name="Dierick K."/>
            <person name="Sun M."/>
            <person name="Yu Z."/>
            <person name="Zhu L."/>
            <person name="Hu X."/>
            <person name="Shank E.B."/>
            <person name="Swiecicka I."/>
            <person name="Hansen B.M."/>
            <person name="Andrup L."/>
            <person name="Young S.K."/>
            <person name="Zeng Q."/>
            <person name="Gargeya S."/>
            <person name="Fitzgerald M."/>
            <person name="Haas B."/>
            <person name="Abouelleil A."/>
            <person name="Alvarado L."/>
            <person name="Arachchi H.M."/>
            <person name="Berlin A."/>
            <person name="Chapman S.B."/>
            <person name="Goldberg J."/>
            <person name="Griggs A."/>
            <person name="Gujja S."/>
            <person name="Hansen M."/>
            <person name="Howarth C."/>
            <person name="Imamovic A."/>
            <person name="Larimer J."/>
            <person name="McCowen C."/>
            <person name="Montmayeur A."/>
            <person name="Murphy C."/>
            <person name="Neiman D."/>
            <person name="Pearson M."/>
            <person name="Priest M."/>
            <person name="Roberts A."/>
            <person name="Saif S."/>
            <person name="Shea T."/>
            <person name="Sisk P."/>
            <person name="Sykes S."/>
            <person name="Wortman J."/>
            <person name="Nusbaum C."/>
            <person name="Birren B."/>
        </authorList>
    </citation>
    <scope>NUCLEOTIDE SEQUENCE [LARGE SCALE GENOMIC DNA]</scope>
    <source>
        <strain evidence="3 6">VD078</strain>
    </source>
</reference>